<evidence type="ECO:0000313" key="1">
    <source>
        <dbReference type="EMBL" id="RJG08742.1"/>
    </source>
</evidence>
<comment type="caution">
    <text evidence="1">The sequence shown here is derived from an EMBL/GenBank/DDBJ whole genome shotgun (WGS) entry which is preliminary data.</text>
</comment>
<reference evidence="1 2" key="1">
    <citation type="submission" date="2018-09" db="EMBL/GenBank/DDBJ databases">
        <authorList>
            <person name="Zhu H."/>
        </authorList>
    </citation>
    <scope>NUCLEOTIDE SEQUENCE [LARGE SCALE GENOMIC DNA]</scope>
    <source>
        <strain evidence="1 2">K1S02-6</strain>
    </source>
</reference>
<dbReference type="AlphaFoldDB" id="A0A418X8B3"/>
<protein>
    <submittedName>
        <fullName evidence="1">Uncharacterized protein</fullName>
    </submittedName>
</protein>
<keyword evidence="2" id="KW-1185">Reference proteome</keyword>
<organism evidence="1 2">
    <name type="scientific">Pseudomonas cavernicola</name>
    <dbReference type="NCBI Taxonomy" id="2320866"/>
    <lineage>
        <taxon>Bacteria</taxon>
        <taxon>Pseudomonadati</taxon>
        <taxon>Pseudomonadota</taxon>
        <taxon>Gammaproteobacteria</taxon>
        <taxon>Pseudomonadales</taxon>
        <taxon>Pseudomonadaceae</taxon>
        <taxon>Pseudomonas</taxon>
    </lineage>
</organism>
<accession>A0A418X8B3</accession>
<evidence type="ECO:0000313" key="2">
    <source>
        <dbReference type="Proteomes" id="UP000284021"/>
    </source>
</evidence>
<name>A0A418X8B3_9PSED</name>
<proteinExistence type="predicted"/>
<dbReference type="Proteomes" id="UP000284021">
    <property type="component" value="Unassembled WGS sequence"/>
</dbReference>
<sequence>MQSIDLPGFGKLDVSVAQSIAFDEMDEGAFRELYQGICRHICARYWPTLTPEQVADMAELMTAAE</sequence>
<dbReference type="OrthoDB" id="6949755at2"/>
<dbReference type="RefSeq" id="WP_119956543.1">
    <property type="nucleotide sequence ID" value="NZ_QYUR01000008.1"/>
</dbReference>
<gene>
    <name evidence="1" type="ORF">D3879_22975</name>
</gene>
<dbReference type="EMBL" id="QYUR01000008">
    <property type="protein sequence ID" value="RJG08742.1"/>
    <property type="molecule type" value="Genomic_DNA"/>
</dbReference>